<evidence type="ECO:0000313" key="8">
    <source>
        <dbReference type="EMBL" id="ART73529.1"/>
    </source>
</evidence>
<accession>A0A1Y0CE16</accession>
<dbReference type="Proteomes" id="UP000195331">
    <property type="component" value="Chromosome"/>
</dbReference>
<organism evidence="8 9">
    <name type="scientific">Mycobacterium dioxanotrophicus</name>
    <dbReference type="NCBI Taxonomy" id="482462"/>
    <lineage>
        <taxon>Bacteria</taxon>
        <taxon>Bacillati</taxon>
        <taxon>Actinomycetota</taxon>
        <taxon>Actinomycetes</taxon>
        <taxon>Mycobacteriales</taxon>
        <taxon>Mycobacteriaceae</taxon>
        <taxon>Mycobacterium</taxon>
    </lineage>
</organism>
<dbReference type="GO" id="GO:0016651">
    <property type="term" value="F:oxidoreductase activity, acting on NAD(P)H"/>
    <property type="evidence" value="ECO:0007669"/>
    <property type="project" value="TreeGrafter"/>
</dbReference>
<dbReference type="Gene3D" id="3.30.390.30">
    <property type="match status" value="1"/>
</dbReference>
<comment type="cofactor">
    <cofactor evidence="1">
        <name>FAD</name>
        <dbReference type="ChEBI" id="CHEBI:57692"/>
    </cofactor>
</comment>
<dbReference type="Pfam" id="PF18495">
    <property type="entry name" value="VbhA"/>
    <property type="match status" value="1"/>
</dbReference>
<dbReference type="KEGG" id="mdx:BTO20_10180"/>
<dbReference type="InterPro" id="IPR041535">
    <property type="entry name" value="VbhA"/>
</dbReference>
<proteinExistence type="predicted"/>
<dbReference type="EMBL" id="CP020809">
    <property type="protein sequence ID" value="ART73529.1"/>
    <property type="molecule type" value="Genomic_DNA"/>
</dbReference>
<dbReference type="AlphaFoldDB" id="A0A1Y0CE16"/>
<name>A0A1Y0CE16_9MYCO</name>
<evidence type="ECO:0000256" key="3">
    <source>
        <dbReference type="ARBA" id="ARBA00022827"/>
    </source>
</evidence>
<evidence type="ECO:0000259" key="5">
    <source>
        <dbReference type="Pfam" id="PF07992"/>
    </source>
</evidence>
<dbReference type="InterPro" id="IPR016156">
    <property type="entry name" value="FAD/NAD-linked_Rdtase_dimer_sf"/>
</dbReference>
<feature type="domain" description="FAD/NAD(P)-binding" evidence="5">
    <location>
        <begin position="7"/>
        <end position="303"/>
    </location>
</feature>
<sequence>MMSQPTSIVVIGASLAGLSTVRELRAAGYEGRVTVIGDEPHMPYDRPPLSKEYLTGEPSLELAESDDIDALQAEWVLGRAAVGVTSDSGGGHTVTLDDGTALDADAVVLATGARARSLPGWPSLPGVHTLRTVDDARALRGSLENAQRLVVVGAGFIGAEVASTAAGRGIDVTVVEMSTTPLVGILGEEVAAACTALHGLNGVTLLTGVSVSGVTGEDRVTGVLLDDGTELAADVVVVGVGAVPNTEWLTHPEITIENGFRTDDSCRTGAPGVYAVGDCATSFNVHLGAHHRSEHWTNATQQARIVASAILGTPQAPHAAPYFWSKQYGRQLQFAGHRQQGDVVRFIDGDASAASFVALYERDGLATAVFSMDNPRLFTRHRKLIERQLAEQVAARTAAVNAAVHTAGLEAGAPSEELRGDLQSYEQGAIDADELVRRTASRINAI</sequence>
<dbReference type="PANTHER" id="PTHR43557">
    <property type="entry name" value="APOPTOSIS-INDUCING FACTOR 1"/>
    <property type="match status" value="1"/>
</dbReference>
<dbReference type="SUPFAM" id="SSF51905">
    <property type="entry name" value="FAD/NAD(P)-binding domain"/>
    <property type="match status" value="1"/>
</dbReference>
<feature type="domain" description="Reductase C-terminal" evidence="6">
    <location>
        <begin position="322"/>
        <end position="391"/>
    </location>
</feature>
<dbReference type="Pfam" id="PF07992">
    <property type="entry name" value="Pyr_redox_2"/>
    <property type="match status" value="1"/>
</dbReference>
<reference evidence="8 9" key="1">
    <citation type="submission" date="2017-04" db="EMBL/GenBank/DDBJ databases">
        <title>Whole Genome Sequence of 1,4-Dioxane Degrading Bacterium Mycobacterium dioxanotrophicus PH-06.</title>
        <authorList>
            <person name="He Y."/>
        </authorList>
    </citation>
    <scope>NUCLEOTIDE SEQUENCE [LARGE SCALE GENOMIC DNA]</scope>
    <source>
        <strain evidence="8 9">PH-06</strain>
    </source>
</reference>
<dbReference type="InterPro" id="IPR028202">
    <property type="entry name" value="Reductase_C"/>
</dbReference>
<dbReference type="PRINTS" id="PR00411">
    <property type="entry name" value="PNDRDTASEI"/>
</dbReference>
<dbReference type="InterPro" id="IPR050446">
    <property type="entry name" value="FAD-oxidoreductase/Apoptosis"/>
</dbReference>
<keyword evidence="2" id="KW-0285">Flavoprotein</keyword>
<keyword evidence="4" id="KW-0560">Oxidoreductase</keyword>
<feature type="domain" description="Antitoxin VbhA" evidence="7">
    <location>
        <begin position="396"/>
        <end position="442"/>
    </location>
</feature>
<keyword evidence="9" id="KW-1185">Reference proteome</keyword>
<evidence type="ECO:0000256" key="4">
    <source>
        <dbReference type="ARBA" id="ARBA00023002"/>
    </source>
</evidence>
<keyword evidence="3" id="KW-0274">FAD</keyword>
<evidence type="ECO:0000313" key="9">
    <source>
        <dbReference type="Proteomes" id="UP000195331"/>
    </source>
</evidence>
<evidence type="ECO:0000259" key="7">
    <source>
        <dbReference type="Pfam" id="PF18495"/>
    </source>
</evidence>
<dbReference type="PRINTS" id="PR00368">
    <property type="entry name" value="FADPNR"/>
</dbReference>
<evidence type="ECO:0000256" key="1">
    <source>
        <dbReference type="ARBA" id="ARBA00001974"/>
    </source>
</evidence>
<dbReference type="GO" id="GO:0005737">
    <property type="term" value="C:cytoplasm"/>
    <property type="evidence" value="ECO:0007669"/>
    <property type="project" value="TreeGrafter"/>
</dbReference>
<dbReference type="InterPro" id="IPR036188">
    <property type="entry name" value="FAD/NAD-bd_sf"/>
</dbReference>
<dbReference type="Pfam" id="PF14759">
    <property type="entry name" value="Reductase_C"/>
    <property type="match status" value="1"/>
</dbReference>
<dbReference type="SUPFAM" id="SSF55424">
    <property type="entry name" value="FAD/NAD-linked reductases, dimerisation (C-terminal) domain"/>
    <property type="match status" value="1"/>
</dbReference>
<evidence type="ECO:0000259" key="6">
    <source>
        <dbReference type="Pfam" id="PF14759"/>
    </source>
</evidence>
<dbReference type="OrthoDB" id="4213189at2"/>
<protein>
    <submittedName>
        <fullName evidence="8">FAD-dependent oxidoreductase</fullName>
    </submittedName>
</protein>
<gene>
    <name evidence="8" type="ORF">BTO20_10180</name>
</gene>
<dbReference type="PANTHER" id="PTHR43557:SF2">
    <property type="entry name" value="RIESKE DOMAIN-CONTAINING PROTEIN-RELATED"/>
    <property type="match status" value="1"/>
</dbReference>
<dbReference type="Gene3D" id="3.50.50.60">
    <property type="entry name" value="FAD/NAD(P)-binding domain"/>
    <property type="match status" value="2"/>
</dbReference>
<evidence type="ECO:0000256" key="2">
    <source>
        <dbReference type="ARBA" id="ARBA00022630"/>
    </source>
</evidence>
<dbReference type="InterPro" id="IPR023753">
    <property type="entry name" value="FAD/NAD-binding_dom"/>
</dbReference>